<organism evidence="1">
    <name type="scientific">hydrothermal vent metagenome</name>
    <dbReference type="NCBI Taxonomy" id="652676"/>
    <lineage>
        <taxon>unclassified sequences</taxon>
        <taxon>metagenomes</taxon>
        <taxon>ecological metagenomes</taxon>
    </lineage>
</organism>
<name>A0A3B0RMI8_9ZZZZ</name>
<dbReference type="AlphaFoldDB" id="A0A3B0RMI8"/>
<evidence type="ECO:0000313" key="1">
    <source>
        <dbReference type="EMBL" id="VAV94450.1"/>
    </source>
</evidence>
<reference evidence="1" key="1">
    <citation type="submission" date="2018-06" db="EMBL/GenBank/DDBJ databases">
        <authorList>
            <person name="Zhirakovskaya E."/>
        </authorList>
    </citation>
    <scope>NUCLEOTIDE SEQUENCE</scope>
</reference>
<protein>
    <submittedName>
        <fullName evidence="1">Uncharacterized protein</fullName>
    </submittedName>
</protein>
<accession>A0A3B0RMI8</accession>
<proteinExistence type="predicted"/>
<dbReference type="EMBL" id="UOEK01000060">
    <property type="protein sequence ID" value="VAV94450.1"/>
    <property type="molecule type" value="Genomic_DNA"/>
</dbReference>
<sequence>MTTLDGVVQSIVNRMRTFAAHRVVRGVVAAVAFVGLIAAASPAADENLPPGRLGVLVGRAQDAANAFQGEILADGRVDFDEYRRAVDATLRCARDKGVPIVGPSLSSDGYLEYSYGALDDDGDVPADAIALGELNACWVEFSRLVEEVWDAQRDQLT</sequence>
<gene>
    <name evidence="1" type="ORF">MNBD_ACTINO02-376</name>
</gene>